<proteinExistence type="predicted"/>
<evidence type="ECO:0000313" key="2">
    <source>
        <dbReference type="EMBL" id="GAA0751173.1"/>
    </source>
</evidence>
<keyword evidence="3" id="KW-1185">Reference proteome</keyword>
<organism evidence="2 3">
    <name type="scientific">Ideonella azotifigens</name>
    <dbReference type="NCBI Taxonomy" id="513160"/>
    <lineage>
        <taxon>Bacteria</taxon>
        <taxon>Pseudomonadati</taxon>
        <taxon>Pseudomonadota</taxon>
        <taxon>Betaproteobacteria</taxon>
        <taxon>Burkholderiales</taxon>
        <taxon>Sphaerotilaceae</taxon>
        <taxon>Ideonella</taxon>
    </lineage>
</organism>
<accession>A0ABN1K0F7</accession>
<name>A0ABN1K0F7_9BURK</name>
<gene>
    <name evidence="2" type="ORF">GCM10009107_23710</name>
</gene>
<sequence length="255" mass="26759">MTKYLPAAPLRKTLALLALAALTSPGWAQDVGLSTRTHAIAWTLDFDNQPVEAFDYSDSATTAGLGNDYSTSIGDAINGTHASCQAGGSLGWITASSSASYPAHGSYDFSLYAKCIAEVHSRDRILASAPGVPAGTMMKYTVTVDTNAYSNVIDPSLTPDAVVARLLVTVANDKHKADASINNTDASVEPLRLKRTFQVPAGSYFDIDAMLKTKAKSFAGEGASGASATADYARVRVRSETPNANITGVSGHSYR</sequence>
<keyword evidence="1" id="KW-0732">Signal</keyword>
<dbReference type="EMBL" id="BAAAEW010000013">
    <property type="protein sequence ID" value="GAA0751173.1"/>
    <property type="molecule type" value="Genomic_DNA"/>
</dbReference>
<evidence type="ECO:0000313" key="3">
    <source>
        <dbReference type="Proteomes" id="UP001500279"/>
    </source>
</evidence>
<dbReference type="RefSeq" id="WP_141287980.1">
    <property type="nucleotide sequence ID" value="NZ_BAAAEW010000013.1"/>
</dbReference>
<feature type="chain" id="PRO_5047200643" evidence="1">
    <location>
        <begin position="29"/>
        <end position="255"/>
    </location>
</feature>
<comment type="caution">
    <text evidence="2">The sequence shown here is derived from an EMBL/GenBank/DDBJ whole genome shotgun (WGS) entry which is preliminary data.</text>
</comment>
<feature type="signal peptide" evidence="1">
    <location>
        <begin position="1"/>
        <end position="28"/>
    </location>
</feature>
<reference evidence="2 3" key="1">
    <citation type="journal article" date="2019" name="Int. J. Syst. Evol. Microbiol.">
        <title>The Global Catalogue of Microorganisms (GCM) 10K type strain sequencing project: providing services to taxonomists for standard genome sequencing and annotation.</title>
        <authorList>
            <consortium name="The Broad Institute Genomics Platform"/>
            <consortium name="The Broad Institute Genome Sequencing Center for Infectious Disease"/>
            <person name="Wu L."/>
            <person name="Ma J."/>
        </authorList>
    </citation>
    <scope>NUCLEOTIDE SEQUENCE [LARGE SCALE GENOMIC DNA]</scope>
    <source>
        <strain evidence="2 3">JCM 15503</strain>
    </source>
</reference>
<dbReference type="Proteomes" id="UP001500279">
    <property type="component" value="Unassembled WGS sequence"/>
</dbReference>
<protein>
    <submittedName>
        <fullName evidence="2">Uncharacterized protein</fullName>
    </submittedName>
</protein>
<evidence type="ECO:0000256" key="1">
    <source>
        <dbReference type="SAM" id="SignalP"/>
    </source>
</evidence>